<dbReference type="EMBL" id="FLRH01000003">
    <property type="protein sequence ID" value="SBT64067.1"/>
    <property type="molecule type" value="Genomic_DNA"/>
</dbReference>
<evidence type="ECO:0000313" key="4">
    <source>
        <dbReference type="Proteomes" id="UP000199558"/>
    </source>
</evidence>
<protein>
    <submittedName>
        <fullName evidence="3">Uncharacterized protein</fullName>
    </submittedName>
</protein>
<proteinExistence type="predicted"/>
<name>A0A1A9B586_9ACTN</name>
<feature type="region of interest" description="Disordered" evidence="1">
    <location>
        <begin position="1"/>
        <end position="30"/>
    </location>
</feature>
<keyword evidence="2" id="KW-0472">Membrane</keyword>
<keyword evidence="2" id="KW-0812">Transmembrane</keyword>
<keyword evidence="2" id="KW-1133">Transmembrane helix</keyword>
<keyword evidence="4" id="KW-1185">Reference proteome</keyword>
<accession>A0A1A9B586</accession>
<feature type="transmembrane region" description="Helical" evidence="2">
    <location>
        <begin position="60"/>
        <end position="80"/>
    </location>
</feature>
<reference evidence="4" key="1">
    <citation type="submission" date="2016-06" db="EMBL/GenBank/DDBJ databases">
        <authorList>
            <person name="Varghese N."/>
            <person name="Submissions Spin"/>
        </authorList>
    </citation>
    <scope>NUCLEOTIDE SEQUENCE [LARGE SCALE GENOMIC DNA]</scope>
    <source>
        <strain evidence="4">DSM 45794</strain>
    </source>
</reference>
<organism evidence="3 4">
    <name type="scientific">Micromonospora sediminicola</name>
    <dbReference type="NCBI Taxonomy" id="946078"/>
    <lineage>
        <taxon>Bacteria</taxon>
        <taxon>Bacillati</taxon>
        <taxon>Actinomycetota</taxon>
        <taxon>Actinomycetes</taxon>
        <taxon>Micromonosporales</taxon>
        <taxon>Micromonosporaceae</taxon>
        <taxon>Micromonospora</taxon>
    </lineage>
</organism>
<sequence>MARHPTGVTGHEPFGGRGCPGAGGRVAGTWHHGPVSAVQAGYAPPTPPDRPAAGRRRLRWLVAATVVWAVLLAGLTWWSVRNDPPTVKEQRSLDQAGPVVDRAVGVLTAAIGADGVPALLPDRLERGCRVTPLDDGASLERGIEVATGDVDVREVLRRVADRLPAQWRAGVSTLDGEPLLRADAGEFVAVEGRSGGPGRVLLTAATGCRPVGAGYRAPAADAAAESAALARALARWGGATGPVQVLAAPCPNGGTTRTARAEAAAAADQPLAPAFGVGAAPVVDSADRYARAGDPAVLAERVDERVRVAVTTSCPG</sequence>
<dbReference type="AlphaFoldDB" id="A0A1A9B586"/>
<evidence type="ECO:0000256" key="1">
    <source>
        <dbReference type="SAM" id="MobiDB-lite"/>
    </source>
</evidence>
<dbReference type="Proteomes" id="UP000199558">
    <property type="component" value="Unassembled WGS sequence"/>
</dbReference>
<evidence type="ECO:0000256" key="2">
    <source>
        <dbReference type="SAM" id="Phobius"/>
    </source>
</evidence>
<dbReference type="STRING" id="946078.GA0070622_1036"/>
<gene>
    <name evidence="3" type="ORF">GA0070622_1036</name>
</gene>
<feature type="compositionally biased region" description="Gly residues" evidence="1">
    <location>
        <begin position="13"/>
        <end position="26"/>
    </location>
</feature>
<evidence type="ECO:0000313" key="3">
    <source>
        <dbReference type="EMBL" id="SBT64067.1"/>
    </source>
</evidence>